<name>A0A803Q0K1_CANSA</name>
<sequence>MVNSLGKKLCPNFPFHLFFNKCEHFIFSRINESRGSLSQKGKEEVDNLEAPADVKVEFPKRPKKNTANKKRASQTTNLEVPEIETQDLTPPAAPARTDENIPKKTQASASLSQDLETLLVEVGKIGPEYTAEFGAACWRHFKALLPHECDLINNGDLEEMLTRSIGKHSLLKEIEKVKKTHNAELEATKKEAKDKVDACQKLQGELDAAKVTLEGKEAETIE</sequence>
<evidence type="ECO:0000313" key="4">
    <source>
        <dbReference type="Proteomes" id="UP000596661"/>
    </source>
</evidence>
<dbReference type="EnsemblPlants" id="evm.model.06.923">
    <property type="protein sequence ID" value="cds.evm.model.06.923"/>
    <property type="gene ID" value="evm.TU.06.923"/>
</dbReference>
<dbReference type="EMBL" id="UZAU01000584">
    <property type="status" value="NOT_ANNOTATED_CDS"/>
    <property type="molecule type" value="Genomic_DNA"/>
</dbReference>
<evidence type="ECO:0000313" key="3">
    <source>
        <dbReference type="EnsemblPlants" id="cds.evm.model.06.923"/>
    </source>
</evidence>
<reference evidence="3" key="2">
    <citation type="submission" date="2021-03" db="UniProtKB">
        <authorList>
            <consortium name="EnsemblPlants"/>
        </authorList>
    </citation>
    <scope>IDENTIFICATION</scope>
</reference>
<accession>A0A803Q0K1</accession>
<feature type="coiled-coil region" evidence="1">
    <location>
        <begin position="171"/>
        <end position="219"/>
    </location>
</feature>
<keyword evidence="4" id="KW-1185">Reference proteome</keyword>
<feature type="region of interest" description="Disordered" evidence="2">
    <location>
        <begin position="58"/>
        <end position="98"/>
    </location>
</feature>
<reference evidence="3" key="1">
    <citation type="submission" date="2018-11" db="EMBL/GenBank/DDBJ databases">
        <authorList>
            <person name="Grassa J C."/>
        </authorList>
    </citation>
    <scope>NUCLEOTIDE SEQUENCE [LARGE SCALE GENOMIC DNA]</scope>
</reference>
<protein>
    <submittedName>
        <fullName evidence="3">Uncharacterized protein</fullName>
    </submittedName>
</protein>
<dbReference type="Gramene" id="evm.model.06.923">
    <property type="protein sequence ID" value="cds.evm.model.06.923"/>
    <property type="gene ID" value="evm.TU.06.923"/>
</dbReference>
<feature type="compositionally biased region" description="Basic residues" evidence="2">
    <location>
        <begin position="61"/>
        <end position="72"/>
    </location>
</feature>
<organism evidence="3 4">
    <name type="scientific">Cannabis sativa</name>
    <name type="common">Hemp</name>
    <name type="synonym">Marijuana</name>
    <dbReference type="NCBI Taxonomy" id="3483"/>
    <lineage>
        <taxon>Eukaryota</taxon>
        <taxon>Viridiplantae</taxon>
        <taxon>Streptophyta</taxon>
        <taxon>Embryophyta</taxon>
        <taxon>Tracheophyta</taxon>
        <taxon>Spermatophyta</taxon>
        <taxon>Magnoliopsida</taxon>
        <taxon>eudicotyledons</taxon>
        <taxon>Gunneridae</taxon>
        <taxon>Pentapetalae</taxon>
        <taxon>rosids</taxon>
        <taxon>fabids</taxon>
        <taxon>Rosales</taxon>
        <taxon>Cannabaceae</taxon>
        <taxon>Cannabis</taxon>
    </lineage>
</organism>
<evidence type="ECO:0000256" key="1">
    <source>
        <dbReference type="SAM" id="Coils"/>
    </source>
</evidence>
<dbReference type="Proteomes" id="UP000596661">
    <property type="component" value="Chromosome 6"/>
</dbReference>
<keyword evidence="1" id="KW-0175">Coiled coil</keyword>
<proteinExistence type="predicted"/>
<evidence type="ECO:0000256" key="2">
    <source>
        <dbReference type="SAM" id="MobiDB-lite"/>
    </source>
</evidence>
<dbReference type="AlphaFoldDB" id="A0A803Q0K1"/>